<accession>A0AAD2GDP0</accession>
<gene>
    <name evidence="2" type="ORF">CYCCA115_LOCUS23413</name>
</gene>
<protein>
    <submittedName>
        <fullName evidence="2">Uncharacterized protein</fullName>
    </submittedName>
</protein>
<feature type="region of interest" description="Disordered" evidence="1">
    <location>
        <begin position="313"/>
        <end position="341"/>
    </location>
</feature>
<feature type="region of interest" description="Disordered" evidence="1">
    <location>
        <begin position="77"/>
        <end position="144"/>
    </location>
</feature>
<sequence length="341" mass="38292">MYTKLTTGSSNGAMEQPPIDEFGPVRDRRDFEPLQLSLKRILPCPSRELSFSVRGGCWRYTPSVAFGDRLGSIRESSAMPSTKNTISNAWGDSNSSNSFHSTPDEDERRTRKRLSGLNLEEHMKRHRTEENAEENTNSYTGGKSTTCRTAVTVVSESTSSSSSIRKDATVNATVTVVSDVVPKAVLYSLYGKRKTQIPNKQYLTWNNGARTHELKFSAIFVCPISREVFLAGRYGSFYQQDGSIIWYNKKSLAEHAVAARAYDCYMLRDGDVNSTPLKLGIDPPYHIHNQPPLPREKIPRPILAALDSMRNMRSPQRKNQMPTVVRPTPPNKNINPSQCPF</sequence>
<feature type="compositionally biased region" description="Basic and acidic residues" evidence="1">
    <location>
        <begin position="119"/>
        <end position="130"/>
    </location>
</feature>
<evidence type="ECO:0000313" key="2">
    <source>
        <dbReference type="EMBL" id="CAJ1968812.1"/>
    </source>
</evidence>
<feature type="compositionally biased region" description="Polar residues" evidence="1">
    <location>
        <begin position="134"/>
        <end position="144"/>
    </location>
</feature>
<dbReference type="EMBL" id="CAKOGP040002407">
    <property type="protein sequence ID" value="CAJ1968812.1"/>
    <property type="molecule type" value="Genomic_DNA"/>
</dbReference>
<feature type="compositionally biased region" description="Polar residues" evidence="1">
    <location>
        <begin position="1"/>
        <end position="13"/>
    </location>
</feature>
<feature type="compositionally biased region" description="Polar residues" evidence="1">
    <location>
        <begin position="313"/>
        <end position="322"/>
    </location>
</feature>
<proteinExistence type="predicted"/>
<feature type="region of interest" description="Disordered" evidence="1">
    <location>
        <begin position="1"/>
        <end position="26"/>
    </location>
</feature>
<keyword evidence="3" id="KW-1185">Reference proteome</keyword>
<feature type="compositionally biased region" description="Polar residues" evidence="1">
    <location>
        <begin position="331"/>
        <end position="341"/>
    </location>
</feature>
<dbReference type="Proteomes" id="UP001295423">
    <property type="component" value="Unassembled WGS sequence"/>
</dbReference>
<feature type="compositionally biased region" description="Polar residues" evidence="1">
    <location>
        <begin position="77"/>
        <end position="101"/>
    </location>
</feature>
<dbReference type="AlphaFoldDB" id="A0AAD2GDP0"/>
<name>A0AAD2GDP0_9STRA</name>
<reference evidence="2" key="1">
    <citation type="submission" date="2023-08" db="EMBL/GenBank/DDBJ databases">
        <authorList>
            <person name="Audoor S."/>
            <person name="Bilcke G."/>
        </authorList>
    </citation>
    <scope>NUCLEOTIDE SEQUENCE</scope>
</reference>
<evidence type="ECO:0000313" key="3">
    <source>
        <dbReference type="Proteomes" id="UP001295423"/>
    </source>
</evidence>
<organism evidence="2 3">
    <name type="scientific">Cylindrotheca closterium</name>
    <dbReference type="NCBI Taxonomy" id="2856"/>
    <lineage>
        <taxon>Eukaryota</taxon>
        <taxon>Sar</taxon>
        <taxon>Stramenopiles</taxon>
        <taxon>Ochrophyta</taxon>
        <taxon>Bacillariophyta</taxon>
        <taxon>Bacillariophyceae</taxon>
        <taxon>Bacillariophycidae</taxon>
        <taxon>Bacillariales</taxon>
        <taxon>Bacillariaceae</taxon>
        <taxon>Cylindrotheca</taxon>
    </lineage>
</organism>
<evidence type="ECO:0000256" key="1">
    <source>
        <dbReference type="SAM" id="MobiDB-lite"/>
    </source>
</evidence>
<comment type="caution">
    <text evidence="2">The sequence shown here is derived from an EMBL/GenBank/DDBJ whole genome shotgun (WGS) entry which is preliminary data.</text>
</comment>